<dbReference type="KEGG" id="ocn:CUC15_10310"/>
<dbReference type="Proteomes" id="UP000253908">
    <property type="component" value="Chromosome"/>
</dbReference>
<protein>
    <submittedName>
        <fullName evidence="1">Uncharacterized protein</fullName>
    </submittedName>
</protein>
<organism evidence="1 2">
    <name type="scientific">Oceanobacillus zhaokaii</name>
    <dbReference type="NCBI Taxonomy" id="2052660"/>
    <lineage>
        <taxon>Bacteria</taxon>
        <taxon>Bacillati</taxon>
        <taxon>Bacillota</taxon>
        <taxon>Bacilli</taxon>
        <taxon>Bacillales</taxon>
        <taxon>Bacillaceae</taxon>
        <taxon>Oceanobacillus</taxon>
    </lineage>
</organism>
<dbReference type="RefSeq" id="WP_114916582.1">
    <property type="nucleotide sequence ID" value="NZ_CP024848.1"/>
</dbReference>
<name>A0A345PH12_9BACI</name>
<keyword evidence="2" id="KW-1185">Reference proteome</keyword>
<gene>
    <name evidence="1" type="ORF">CUC15_10310</name>
</gene>
<dbReference type="EMBL" id="CP024848">
    <property type="protein sequence ID" value="AXI09292.1"/>
    <property type="molecule type" value="Genomic_DNA"/>
</dbReference>
<dbReference type="AlphaFoldDB" id="A0A345PH12"/>
<proteinExistence type="predicted"/>
<evidence type="ECO:0000313" key="2">
    <source>
        <dbReference type="Proteomes" id="UP000253908"/>
    </source>
</evidence>
<dbReference type="OrthoDB" id="9811997at2"/>
<accession>A0A345PH12</accession>
<sequence length="131" mass="15508">MRAAVEQRDNYEYQECKRQGKVQLKPTSTIIRRSKRRMWIAIKELEDYPELAIDDNNNVKLEARKRDEPIDIKNIQLLSMEENVLCYLHTFLIIDEHKAVLNLANQNISLVKSRENQISKIVTEKNVFFGF</sequence>
<evidence type="ECO:0000313" key="1">
    <source>
        <dbReference type="EMBL" id="AXI09292.1"/>
    </source>
</evidence>
<reference evidence="2" key="1">
    <citation type="submission" date="2017-11" db="EMBL/GenBank/DDBJ databases">
        <authorList>
            <person name="Zhu W."/>
        </authorList>
    </citation>
    <scope>NUCLEOTIDE SEQUENCE [LARGE SCALE GENOMIC DNA]</scope>
    <source>
        <strain evidence="2">160</strain>
    </source>
</reference>